<dbReference type="Pfam" id="PF06764">
    <property type="entry name" value="DUF1223"/>
    <property type="match status" value="1"/>
</dbReference>
<dbReference type="InterPro" id="IPR010634">
    <property type="entry name" value="DUF1223"/>
</dbReference>
<protein>
    <recommendedName>
        <fullName evidence="4">DUF1223 domain-containing protein</fullName>
    </recommendedName>
</protein>
<dbReference type="InterPro" id="IPR036249">
    <property type="entry name" value="Thioredoxin-like_sf"/>
</dbReference>
<evidence type="ECO:0000256" key="1">
    <source>
        <dbReference type="SAM" id="SignalP"/>
    </source>
</evidence>
<comment type="caution">
    <text evidence="2">The sequence shown here is derived from an EMBL/GenBank/DDBJ whole genome shotgun (WGS) entry which is preliminary data.</text>
</comment>
<sequence>MRILLLAAALLAAPLAEAAERPVVVELFTSQGCSSCPPADAYLTDLAARRDVLPLAFHVTYWNRLGWRDPYSLTAATARQEAYAGRLGETAFTPQMVVDGRSSVIGSRRGEAGAAIAQAKAQAVTGVPVSLSRGGAGLSIAVGPGAGAGRVLLVGFDRRRTTPVGRGENSGRTLTESNIVRSIREVATWRGAPLSLGEGVPAGEDAAVIVQADDGRILGAARL</sequence>
<organism evidence="2 3">
    <name type="scientific">Methylobacterium thuringiense</name>
    <dbReference type="NCBI Taxonomy" id="1003091"/>
    <lineage>
        <taxon>Bacteria</taxon>
        <taxon>Pseudomonadati</taxon>
        <taxon>Pseudomonadota</taxon>
        <taxon>Alphaproteobacteria</taxon>
        <taxon>Hyphomicrobiales</taxon>
        <taxon>Methylobacteriaceae</taxon>
        <taxon>Methylobacterium</taxon>
    </lineage>
</organism>
<keyword evidence="3" id="KW-1185">Reference proteome</keyword>
<gene>
    <name evidence="2" type="ORF">EKPJFOCH_3143</name>
</gene>
<evidence type="ECO:0000313" key="3">
    <source>
        <dbReference type="Proteomes" id="UP001055101"/>
    </source>
</evidence>
<accession>A0ABQ4TMM3</accession>
<dbReference type="PANTHER" id="PTHR36057">
    <property type="match status" value="1"/>
</dbReference>
<keyword evidence="1" id="KW-0732">Signal</keyword>
<dbReference type="RefSeq" id="WP_147817400.1">
    <property type="nucleotide sequence ID" value="NZ_BPRA01000014.1"/>
</dbReference>
<evidence type="ECO:0008006" key="4">
    <source>
        <dbReference type="Google" id="ProtNLM"/>
    </source>
</evidence>
<dbReference type="SUPFAM" id="SSF52833">
    <property type="entry name" value="Thioredoxin-like"/>
    <property type="match status" value="1"/>
</dbReference>
<feature type="signal peptide" evidence="1">
    <location>
        <begin position="1"/>
        <end position="18"/>
    </location>
</feature>
<evidence type="ECO:0000313" key="2">
    <source>
        <dbReference type="EMBL" id="GJE56635.1"/>
    </source>
</evidence>
<feature type="chain" id="PRO_5045481017" description="DUF1223 domain-containing protein" evidence="1">
    <location>
        <begin position="19"/>
        <end position="223"/>
    </location>
</feature>
<dbReference type="PANTHER" id="PTHR36057:SF1">
    <property type="entry name" value="LIPOPROTEIN LIPID ATTACHMENT SITE-LIKE PROTEIN, PUTATIVE (DUF1223)-RELATED"/>
    <property type="match status" value="1"/>
</dbReference>
<proteinExistence type="predicted"/>
<dbReference type="EMBL" id="BPRA01000014">
    <property type="protein sequence ID" value="GJE56635.1"/>
    <property type="molecule type" value="Genomic_DNA"/>
</dbReference>
<reference evidence="2" key="1">
    <citation type="journal article" date="2021" name="Front. Microbiol.">
        <title>Comprehensive Comparative Genomics and Phenotyping of Methylobacterium Species.</title>
        <authorList>
            <person name="Alessa O."/>
            <person name="Ogura Y."/>
            <person name="Fujitani Y."/>
            <person name="Takami H."/>
            <person name="Hayashi T."/>
            <person name="Sahin N."/>
            <person name="Tani A."/>
        </authorList>
    </citation>
    <scope>NUCLEOTIDE SEQUENCE</scope>
    <source>
        <strain evidence="2">DSM 23674</strain>
    </source>
</reference>
<reference evidence="2" key="2">
    <citation type="submission" date="2021-08" db="EMBL/GenBank/DDBJ databases">
        <authorList>
            <person name="Tani A."/>
            <person name="Ola A."/>
            <person name="Ogura Y."/>
            <person name="Katsura K."/>
            <person name="Hayashi T."/>
        </authorList>
    </citation>
    <scope>NUCLEOTIDE SEQUENCE</scope>
    <source>
        <strain evidence="2">DSM 23674</strain>
    </source>
</reference>
<dbReference type="Proteomes" id="UP001055101">
    <property type="component" value="Unassembled WGS sequence"/>
</dbReference>
<name>A0ABQ4TMM3_9HYPH</name>